<proteinExistence type="predicted"/>
<evidence type="ECO:0000256" key="2">
    <source>
        <dbReference type="ARBA" id="ARBA00023043"/>
    </source>
</evidence>
<evidence type="ECO:0000313" key="6">
    <source>
        <dbReference type="Proteomes" id="UP000028045"/>
    </source>
</evidence>
<evidence type="ECO:0000313" key="5">
    <source>
        <dbReference type="EMBL" id="KEY64696.1"/>
    </source>
</evidence>
<dbReference type="HOGENOM" id="CLU_683450_0_0_1"/>
<organism evidence="5 6">
    <name type="scientific">Stachybotrys chartarum (strain CBS 109288 / IBT 7711)</name>
    <name type="common">Toxic black mold</name>
    <name type="synonym">Stilbospora chartarum</name>
    <dbReference type="NCBI Taxonomy" id="1280523"/>
    <lineage>
        <taxon>Eukaryota</taxon>
        <taxon>Fungi</taxon>
        <taxon>Dikarya</taxon>
        <taxon>Ascomycota</taxon>
        <taxon>Pezizomycotina</taxon>
        <taxon>Sordariomycetes</taxon>
        <taxon>Hypocreomycetidae</taxon>
        <taxon>Hypocreales</taxon>
        <taxon>Stachybotryaceae</taxon>
        <taxon>Stachybotrys</taxon>
    </lineage>
</organism>
<name>A0A084AHB7_STACB</name>
<evidence type="ECO:0000256" key="4">
    <source>
        <dbReference type="SAM" id="MobiDB-lite"/>
    </source>
</evidence>
<keyword evidence="2 3" id="KW-0040">ANK repeat</keyword>
<dbReference type="InterPro" id="IPR036770">
    <property type="entry name" value="Ankyrin_rpt-contain_sf"/>
</dbReference>
<dbReference type="EMBL" id="KL648731">
    <property type="protein sequence ID" value="KEY64696.1"/>
    <property type="molecule type" value="Genomic_DNA"/>
</dbReference>
<accession>A0A084AHB7</accession>
<dbReference type="PROSITE" id="PS50297">
    <property type="entry name" value="ANK_REP_REGION"/>
    <property type="match status" value="1"/>
</dbReference>
<keyword evidence="1" id="KW-0677">Repeat</keyword>
<dbReference type="SUPFAM" id="SSF48403">
    <property type="entry name" value="Ankyrin repeat"/>
    <property type="match status" value="1"/>
</dbReference>
<keyword evidence="6" id="KW-1185">Reference proteome</keyword>
<protein>
    <submittedName>
        <fullName evidence="5">Uncharacterized protein</fullName>
    </submittedName>
</protein>
<dbReference type="Pfam" id="PF12796">
    <property type="entry name" value="Ank_2"/>
    <property type="match status" value="1"/>
</dbReference>
<reference evidence="5 6" key="1">
    <citation type="journal article" date="2014" name="BMC Genomics">
        <title>Comparative genome sequencing reveals chemotype-specific gene clusters in the toxigenic black mold Stachybotrys.</title>
        <authorList>
            <person name="Semeiks J."/>
            <person name="Borek D."/>
            <person name="Otwinowski Z."/>
            <person name="Grishin N.V."/>
        </authorList>
    </citation>
    <scope>NUCLEOTIDE SEQUENCE [LARGE SCALE GENOMIC DNA]</scope>
    <source>
        <strain evidence="6">CBS 109288 / IBT 7711</strain>
    </source>
</reference>
<feature type="repeat" description="ANK" evidence="3">
    <location>
        <begin position="346"/>
        <end position="378"/>
    </location>
</feature>
<dbReference type="Gene3D" id="1.25.40.20">
    <property type="entry name" value="Ankyrin repeat-containing domain"/>
    <property type="match status" value="1"/>
</dbReference>
<dbReference type="Proteomes" id="UP000028045">
    <property type="component" value="Unassembled WGS sequence"/>
</dbReference>
<evidence type="ECO:0000256" key="3">
    <source>
        <dbReference type="PROSITE-ProRule" id="PRU00023"/>
    </source>
</evidence>
<dbReference type="OrthoDB" id="3045089at2759"/>
<feature type="compositionally biased region" description="Polar residues" evidence="4">
    <location>
        <begin position="225"/>
        <end position="244"/>
    </location>
</feature>
<dbReference type="PANTHER" id="PTHR24171">
    <property type="entry name" value="ANKYRIN REPEAT DOMAIN-CONTAINING PROTEIN 39-RELATED"/>
    <property type="match status" value="1"/>
</dbReference>
<gene>
    <name evidence="5" type="ORF">S7711_02895</name>
</gene>
<dbReference type="AlphaFoldDB" id="A0A084AHB7"/>
<dbReference type="PROSITE" id="PS50088">
    <property type="entry name" value="ANK_REPEAT"/>
    <property type="match status" value="1"/>
</dbReference>
<dbReference type="InterPro" id="IPR002110">
    <property type="entry name" value="Ankyrin_rpt"/>
</dbReference>
<sequence length="420" mass="46482">MSLGVGVGDVILVSSLAWKLYKSCKDSSEEFQQVSMDLMSLHAVLRETEDYLQEHSDLPASRVNRLQILCSGCNPVLSELEALFNKYESLGTQQQRTWDRMRFGLKDLTDLRARLVCSTTMLNAFNIALINSSTVRIEKRLYKFMAEVQGGLREGSVVTNNDAVETIESPEVWPEFRRELEDVGISSAVVEEHKAYIAQWIKGALADGALDEVAPDATVTRRPSVMSTQSRNDGLAKASQSVFSDSGYGGSEDSRRPSMITLCAANEEFAKQVKEEELQTVNSIASSAAVSRSYTIKPKRKMDFGRLVQRLMVKDKAIIEAASDGDIDRVVQLLNLGVDVNVTERWGWSALSMCAYGGHTAIARLLLDHGANLDNVDVDGDTPTSLAASRGHTALVVMFDEERALRDLRLREADPEVPRR</sequence>
<feature type="region of interest" description="Disordered" evidence="4">
    <location>
        <begin position="221"/>
        <end position="254"/>
    </location>
</feature>
<evidence type="ECO:0000256" key="1">
    <source>
        <dbReference type="ARBA" id="ARBA00022737"/>
    </source>
</evidence>
<dbReference type="SMART" id="SM00248">
    <property type="entry name" value="ANK"/>
    <property type="match status" value="3"/>
</dbReference>